<organism evidence="4 5">
    <name type="scientific">Agrobacterium vitis</name>
    <name type="common">Rhizobium vitis</name>
    <dbReference type="NCBI Taxonomy" id="373"/>
    <lineage>
        <taxon>Bacteria</taxon>
        <taxon>Pseudomonadati</taxon>
        <taxon>Pseudomonadota</taxon>
        <taxon>Alphaproteobacteria</taxon>
        <taxon>Hyphomicrobiales</taxon>
        <taxon>Rhizobiaceae</taxon>
        <taxon>Rhizobium/Agrobacterium group</taxon>
        <taxon>Agrobacterium</taxon>
    </lineage>
</organism>
<dbReference type="EMBL" id="QUSG01000008">
    <property type="protein sequence ID" value="KAA3526136.1"/>
    <property type="molecule type" value="Genomic_DNA"/>
</dbReference>
<evidence type="ECO:0000259" key="3">
    <source>
        <dbReference type="Pfam" id="PF09374"/>
    </source>
</evidence>
<dbReference type="InterPro" id="IPR018537">
    <property type="entry name" value="Peptidoglycan-bd_3"/>
</dbReference>
<name>A0A7J4X3J6_AGRVI</name>
<accession>A0A7J4X3J6</accession>
<evidence type="ECO:0000313" key="5">
    <source>
        <dbReference type="Proteomes" id="UP000436911"/>
    </source>
</evidence>
<keyword evidence="1" id="KW-0812">Transmembrane</keyword>
<gene>
    <name evidence="4" type="ORF">DXT89_16560</name>
</gene>
<dbReference type="Pfam" id="PF05838">
    <property type="entry name" value="Glyco_hydro_108"/>
    <property type="match status" value="1"/>
</dbReference>
<dbReference type="Proteomes" id="UP000436911">
    <property type="component" value="Unassembled WGS sequence"/>
</dbReference>
<protein>
    <submittedName>
        <fullName evidence="4">N-acetylmuramidase</fullName>
    </submittedName>
</protein>
<dbReference type="Pfam" id="PF09374">
    <property type="entry name" value="PG_binding_3"/>
    <property type="match status" value="1"/>
</dbReference>
<keyword evidence="1" id="KW-0472">Membrane</keyword>
<comment type="caution">
    <text evidence="4">The sequence shown here is derived from an EMBL/GenBank/DDBJ whole genome shotgun (WGS) entry which is preliminary data.</text>
</comment>
<feature type="domain" description="Peptidoglycan binding" evidence="3">
    <location>
        <begin position="101"/>
        <end position="162"/>
    </location>
</feature>
<feature type="transmembrane region" description="Helical" evidence="1">
    <location>
        <begin position="237"/>
        <end position="258"/>
    </location>
</feature>
<sequence>MADEFKRSVAQVLGSEGGYSNRSKKDDPGGATNLGVTQAVYDVYRRSIGAKPQSVKFLVRAEAESIYRGRYWALVKADQLPAGVSYVVFDGAVNSGPAQSAKWLQRALGVPDDGLVGPATIAAAKAHTNHDALIANMIRQRLAFMKTLSNWEANKNGWANRLKHVLDVGQAWASGDVGPAPVYHENGDAKAPVSAVKAAPSSAPGEAATAVGGASAVLAQTTQQLAPFSSIELVGKIIAFLTVAGALVAIGGIAYSIYAKRKAKAVDVAVNGAAT</sequence>
<keyword evidence="1" id="KW-1133">Transmembrane helix</keyword>
<dbReference type="CDD" id="cd13926">
    <property type="entry name" value="N-acetylmuramidase_GH108"/>
    <property type="match status" value="1"/>
</dbReference>
<evidence type="ECO:0000313" key="4">
    <source>
        <dbReference type="EMBL" id="KAA3526136.1"/>
    </source>
</evidence>
<feature type="domain" description="TtsA-like Glycoside hydrolase family 108" evidence="2">
    <location>
        <begin position="10"/>
        <end position="96"/>
    </location>
</feature>
<dbReference type="SUPFAM" id="SSF53955">
    <property type="entry name" value="Lysozyme-like"/>
    <property type="match status" value="1"/>
</dbReference>
<dbReference type="AlphaFoldDB" id="A0A7J4X3J6"/>
<dbReference type="InterPro" id="IPR023346">
    <property type="entry name" value="Lysozyme-like_dom_sf"/>
</dbReference>
<dbReference type="InterPro" id="IPR008565">
    <property type="entry name" value="TtsA-like_GH18_dom"/>
</dbReference>
<dbReference type="Gene3D" id="1.20.141.10">
    <property type="entry name" value="Chitosanase, subunit A, domain 1"/>
    <property type="match status" value="1"/>
</dbReference>
<reference evidence="4 5" key="1">
    <citation type="submission" date="2018-08" db="EMBL/GenBank/DDBJ databases">
        <title>Genome sequencing of Agrobacterium vitis strain ICMP 10754.</title>
        <authorList>
            <person name="Visnovsky S.B."/>
            <person name="Pitman A.R."/>
        </authorList>
    </citation>
    <scope>NUCLEOTIDE SEQUENCE [LARGE SCALE GENOMIC DNA]</scope>
    <source>
        <strain evidence="4 5">ICMP 10754</strain>
    </source>
</reference>
<evidence type="ECO:0000259" key="2">
    <source>
        <dbReference type="Pfam" id="PF05838"/>
    </source>
</evidence>
<proteinExistence type="predicted"/>
<evidence type="ECO:0000256" key="1">
    <source>
        <dbReference type="SAM" id="Phobius"/>
    </source>
</evidence>
<dbReference type="RefSeq" id="WP_149916862.1">
    <property type="nucleotide sequence ID" value="NZ_QUSG01000008.1"/>
</dbReference>